<name>A0ACA9K725_9GLOM</name>
<evidence type="ECO:0000313" key="2">
    <source>
        <dbReference type="Proteomes" id="UP000789525"/>
    </source>
</evidence>
<sequence>ILEVLDIFFLEVLYLHPRGIQYRLIPTSVVGIAGIIGTIVIETSRVDGFRNELPPIAVPLGTIFERSKKKKARLSVDNANKRRPTCGFDNEQQDTNDLMVTESNGGPRRVVVWSNFILQIIQVFIEVIMRIFYWLRSLFYSGSQPVSNNGGVTPQNDGNNEGIDEIDLDEEIYQKFLREDLDDRDDEEDDDFTWTSTSSQIVNEDSCEDNDSEHEEDLTIPGDELMLLGNDLREHEEQQASSSTSMTTTTPPSSLMHSFFAHLMHSSILTRTQYKKLSQNNMFSTSLDESSALMSLINERRMPRSTSQPITDRPFDLDYPSKYESTVRDGPVRCISFNKRGTMLAGGCSDGFCIVWDFQSMSIIRKAKCHSFPVTGVSWSRNGHCVLSCGEDEKCVYWDLAKGAQKVVHFGLLRSSFVGDSSMFVVSLFQELPVIVELGDDTIRHFSLPTNSDTPSEMNLSVLEKMNSSKDVIVQTLDKTIRLYWLDDQGLHNSELLFAETVNKNNWNQCCFSQIGEYIIGGSAKVASHEIYIWDIGTARLVQTLQGPYETLIDLAQHPVQPVIVSLDEQGAIHTWTTRHKEDWVNWDPGFTEIHDNIVYEEREDEFDVMSDDENFGVQSDQVQEVIDDEEIDVATVDRPENSDSSDDGEDFLNLYDSGVENTEIYTIARNAQTGSSGDRIISNATNLVQSTKMKEKSKIRVGYEEETNGWTKRS</sequence>
<feature type="non-terminal residue" evidence="1">
    <location>
        <position position="1"/>
    </location>
</feature>
<accession>A0ACA9K725</accession>
<reference evidence="1" key="1">
    <citation type="submission" date="2021-06" db="EMBL/GenBank/DDBJ databases">
        <authorList>
            <person name="Kallberg Y."/>
            <person name="Tangrot J."/>
            <person name="Rosling A."/>
        </authorList>
    </citation>
    <scope>NUCLEOTIDE SEQUENCE</scope>
    <source>
        <strain evidence="1">CL356</strain>
    </source>
</reference>
<evidence type="ECO:0000313" key="1">
    <source>
        <dbReference type="EMBL" id="CAG8456894.1"/>
    </source>
</evidence>
<keyword evidence="2" id="KW-1185">Reference proteome</keyword>
<organism evidence="1 2">
    <name type="scientific">Acaulospora colombiana</name>
    <dbReference type="NCBI Taxonomy" id="27376"/>
    <lineage>
        <taxon>Eukaryota</taxon>
        <taxon>Fungi</taxon>
        <taxon>Fungi incertae sedis</taxon>
        <taxon>Mucoromycota</taxon>
        <taxon>Glomeromycotina</taxon>
        <taxon>Glomeromycetes</taxon>
        <taxon>Diversisporales</taxon>
        <taxon>Acaulosporaceae</taxon>
        <taxon>Acaulospora</taxon>
    </lineage>
</organism>
<dbReference type="Proteomes" id="UP000789525">
    <property type="component" value="Unassembled WGS sequence"/>
</dbReference>
<dbReference type="EMBL" id="CAJVPT010001107">
    <property type="protein sequence ID" value="CAG8456894.1"/>
    <property type="molecule type" value="Genomic_DNA"/>
</dbReference>
<protein>
    <submittedName>
        <fullName evidence="1">16669_t:CDS:1</fullName>
    </submittedName>
</protein>
<gene>
    <name evidence="1" type="ORF">ACOLOM_LOCUS1000</name>
</gene>
<comment type="caution">
    <text evidence="1">The sequence shown here is derived from an EMBL/GenBank/DDBJ whole genome shotgun (WGS) entry which is preliminary data.</text>
</comment>
<proteinExistence type="predicted"/>